<organism evidence="1 2">
    <name type="scientific">Galactobacter valiniphilus</name>
    <dbReference type="NCBI Taxonomy" id="2676122"/>
    <lineage>
        <taxon>Bacteria</taxon>
        <taxon>Bacillati</taxon>
        <taxon>Actinomycetota</taxon>
        <taxon>Actinomycetes</taxon>
        <taxon>Micrococcales</taxon>
        <taxon>Micrococcaceae</taxon>
        <taxon>Galactobacter</taxon>
    </lineage>
</organism>
<reference evidence="1 2" key="1">
    <citation type="submission" date="2018-07" db="EMBL/GenBank/DDBJ databases">
        <title>Arthrobacter sp. nov., isolated from raw cow's milk with high bacterial count.</title>
        <authorList>
            <person name="Hahne J."/>
            <person name="Isele D."/>
            <person name="Lipski A."/>
        </authorList>
    </citation>
    <scope>NUCLEOTIDE SEQUENCE [LARGE SCALE GENOMIC DNA]</scope>
    <source>
        <strain evidence="1 2">JZ R-35</strain>
    </source>
</reference>
<protein>
    <submittedName>
        <fullName evidence="1">Uncharacterized protein</fullName>
    </submittedName>
</protein>
<dbReference type="RefSeq" id="WP_119425105.1">
    <property type="nucleotide sequence ID" value="NZ_JBHOFJ010000001.1"/>
</dbReference>
<dbReference type="EMBL" id="QQXK01000020">
    <property type="protein sequence ID" value="RII41829.1"/>
    <property type="molecule type" value="Genomic_DNA"/>
</dbReference>
<dbReference type="AlphaFoldDB" id="A0A399JC65"/>
<evidence type="ECO:0000313" key="1">
    <source>
        <dbReference type="EMBL" id="RII41829.1"/>
    </source>
</evidence>
<gene>
    <name evidence="1" type="ORF">DWB68_10580</name>
</gene>
<accession>A0A399JC65</accession>
<name>A0A399JC65_9MICC</name>
<evidence type="ECO:0000313" key="2">
    <source>
        <dbReference type="Proteomes" id="UP000265419"/>
    </source>
</evidence>
<proteinExistence type="predicted"/>
<comment type="caution">
    <text evidence="1">The sequence shown here is derived from an EMBL/GenBank/DDBJ whole genome shotgun (WGS) entry which is preliminary data.</text>
</comment>
<dbReference type="Proteomes" id="UP000265419">
    <property type="component" value="Unassembled WGS sequence"/>
</dbReference>
<sequence>MGLFSALRGSRSEDRELGLGLWRVDHDRFRRAIDRFHQVLEGTEDDALYALLLPQADRLGELVDRVRTVCARGHREHPVDGSDVPGAVEPVHRALSRAANDAATAAQAAAMSRFESDPAAVLATVARRVDTVEARVSEAENAWQ</sequence>
<keyword evidence="2" id="KW-1185">Reference proteome</keyword>